<keyword evidence="3" id="KW-1185">Reference proteome</keyword>
<evidence type="ECO:0000313" key="2">
    <source>
        <dbReference type="EMBL" id="PSL02390.1"/>
    </source>
</evidence>
<feature type="transmembrane region" description="Helical" evidence="1">
    <location>
        <begin position="239"/>
        <end position="258"/>
    </location>
</feature>
<feature type="transmembrane region" description="Helical" evidence="1">
    <location>
        <begin position="270"/>
        <end position="293"/>
    </location>
</feature>
<dbReference type="AlphaFoldDB" id="A0A2P8DYV7"/>
<dbReference type="Proteomes" id="UP000243528">
    <property type="component" value="Unassembled WGS sequence"/>
</dbReference>
<feature type="transmembrane region" description="Helical" evidence="1">
    <location>
        <begin position="204"/>
        <end position="227"/>
    </location>
</feature>
<evidence type="ECO:0000256" key="1">
    <source>
        <dbReference type="SAM" id="Phobius"/>
    </source>
</evidence>
<evidence type="ECO:0000313" key="3">
    <source>
        <dbReference type="Proteomes" id="UP000243528"/>
    </source>
</evidence>
<keyword evidence="1" id="KW-1133">Transmembrane helix</keyword>
<accession>A0A2P8DYV7</accession>
<feature type="transmembrane region" description="Helical" evidence="1">
    <location>
        <begin position="58"/>
        <end position="81"/>
    </location>
</feature>
<dbReference type="OrthoDB" id="5495463at2"/>
<name>A0A2P8DYV7_9ACTN</name>
<sequence length="301" mass="31538">MSAQPEPGPTGVIHDIGYRNYDGPRYGRQQIARALFWHSLRGVYGLGRSGRSKVLPMLLLGVMCVPAFIIAVIANVGAIGLDDLPAPYTRYAVMTQGVLTIFLAAQAPQSVSRDLRFKTIPLYFSRPLERVDYVGAKFAALTVALFALLAIPLLIMYIGALLAEFPVGEHTADVALALVGALVFAAVFAGIGLVIASMTARRGFGVAGIITVFALSFAAVSSLQGIVGEIEGDMTAAGWIGLFSPVTLVDGFQVWVLGASSSAVAGPPGAAGGVAFVLATFGVIAGCWALLMLRYRKVFAS</sequence>
<feature type="transmembrane region" description="Helical" evidence="1">
    <location>
        <begin position="174"/>
        <end position="198"/>
    </location>
</feature>
<keyword evidence="1" id="KW-0812">Transmembrane</keyword>
<dbReference type="EMBL" id="PYGE01000010">
    <property type="protein sequence ID" value="PSL02390.1"/>
    <property type="molecule type" value="Genomic_DNA"/>
</dbReference>
<dbReference type="Pfam" id="PF12730">
    <property type="entry name" value="ABC2_membrane_4"/>
    <property type="match status" value="1"/>
</dbReference>
<gene>
    <name evidence="2" type="ORF">CLV30_11043</name>
</gene>
<dbReference type="RefSeq" id="WP_106537927.1">
    <property type="nucleotide sequence ID" value="NZ_PYGE01000010.1"/>
</dbReference>
<organism evidence="2 3">
    <name type="scientific">Haloactinopolyspora alba</name>
    <dbReference type="NCBI Taxonomy" id="648780"/>
    <lineage>
        <taxon>Bacteria</taxon>
        <taxon>Bacillati</taxon>
        <taxon>Actinomycetota</taxon>
        <taxon>Actinomycetes</taxon>
        <taxon>Jiangellales</taxon>
        <taxon>Jiangellaceae</taxon>
        <taxon>Haloactinopolyspora</taxon>
    </lineage>
</organism>
<feature type="transmembrane region" description="Helical" evidence="1">
    <location>
        <begin position="138"/>
        <end position="162"/>
    </location>
</feature>
<reference evidence="2 3" key="1">
    <citation type="submission" date="2018-03" db="EMBL/GenBank/DDBJ databases">
        <title>Genomic Encyclopedia of Archaeal and Bacterial Type Strains, Phase II (KMG-II): from individual species to whole genera.</title>
        <authorList>
            <person name="Goeker M."/>
        </authorList>
    </citation>
    <scope>NUCLEOTIDE SEQUENCE [LARGE SCALE GENOMIC DNA]</scope>
    <source>
        <strain evidence="2 3">DSM 45211</strain>
    </source>
</reference>
<proteinExistence type="predicted"/>
<keyword evidence="1" id="KW-0472">Membrane</keyword>
<comment type="caution">
    <text evidence="2">The sequence shown here is derived from an EMBL/GenBank/DDBJ whole genome shotgun (WGS) entry which is preliminary data.</text>
</comment>
<protein>
    <submittedName>
        <fullName evidence="2">ABC-2 type transport system permease protein</fullName>
    </submittedName>
</protein>